<dbReference type="Pfam" id="PF04286">
    <property type="entry name" value="DUF445"/>
    <property type="match status" value="1"/>
</dbReference>
<protein>
    <submittedName>
        <fullName evidence="3">Putative membrane-spanning protein</fullName>
    </submittedName>
</protein>
<organism evidence="3 4">
    <name type="scientific">Paramagnetospirillum magnetotacticum MS-1</name>
    <dbReference type="NCBI Taxonomy" id="272627"/>
    <lineage>
        <taxon>Bacteria</taxon>
        <taxon>Pseudomonadati</taxon>
        <taxon>Pseudomonadota</taxon>
        <taxon>Alphaproteobacteria</taxon>
        <taxon>Rhodospirillales</taxon>
        <taxon>Magnetospirillaceae</taxon>
        <taxon>Paramagnetospirillum</taxon>
    </lineage>
</organism>
<feature type="transmembrane region" description="Helical" evidence="2">
    <location>
        <begin position="71"/>
        <end position="91"/>
    </location>
</feature>
<dbReference type="GO" id="GO:0005886">
    <property type="term" value="C:plasma membrane"/>
    <property type="evidence" value="ECO:0007669"/>
    <property type="project" value="TreeGrafter"/>
</dbReference>
<dbReference type="PANTHER" id="PTHR38442">
    <property type="entry name" value="INNER MEMBRANE PROTEIN-RELATED"/>
    <property type="match status" value="1"/>
</dbReference>
<evidence type="ECO:0000313" key="4">
    <source>
        <dbReference type="Proteomes" id="UP000031971"/>
    </source>
</evidence>
<proteinExistence type="predicted"/>
<dbReference type="PANTHER" id="PTHR38442:SF1">
    <property type="entry name" value="INNER MEMBRANE PROTEIN"/>
    <property type="match status" value="1"/>
</dbReference>
<gene>
    <name evidence="3" type="ORF">CCC_02520</name>
</gene>
<comment type="caution">
    <text evidence="3">The sequence shown here is derived from an EMBL/GenBank/DDBJ whole genome shotgun (WGS) entry which is preliminary data.</text>
</comment>
<keyword evidence="4" id="KW-1185">Reference proteome</keyword>
<dbReference type="AlphaFoldDB" id="A0A0C2Z0P0"/>
<dbReference type="InterPro" id="IPR007383">
    <property type="entry name" value="DUF445"/>
</dbReference>
<feature type="transmembrane region" description="Helical" evidence="2">
    <location>
        <begin position="41"/>
        <end position="59"/>
    </location>
</feature>
<keyword evidence="2" id="KW-1133">Transmembrane helix</keyword>
<dbReference type="Proteomes" id="UP000031971">
    <property type="component" value="Unassembled WGS sequence"/>
</dbReference>
<dbReference type="STRING" id="272627.CCC_02520"/>
<keyword evidence="2" id="KW-0812">Transmembrane</keyword>
<dbReference type="EMBL" id="JXSL01000011">
    <property type="protein sequence ID" value="KIM00471.1"/>
    <property type="molecule type" value="Genomic_DNA"/>
</dbReference>
<evidence type="ECO:0000256" key="1">
    <source>
        <dbReference type="SAM" id="MobiDB-lite"/>
    </source>
</evidence>
<reference evidence="3 4" key="1">
    <citation type="submission" date="2015-01" db="EMBL/GenBank/DDBJ databases">
        <title>Genome Sequence of Magnetospirillum magnetotacticum Strain MS-1.</title>
        <authorList>
            <person name="Marinov G.K."/>
            <person name="Smalley M.D."/>
            <person name="DeSalvo G."/>
        </authorList>
    </citation>
    <scope>NUCLEOTIDE SEQUENCE [LARGE SCALE GENOMIC DNA]</scope>
    <source>
        <strain evidence="3 4">MS-1</strain>
    </source>
</reference>
<accession>A0A0C2Z0P0</accession>
<name>A0A0C2Z0P0_PARME</name>
<evidence type="ECO:0000313" key="3">
    <source>
        <dbReference type="EMBL" id="KIM00471.1"/>
    </source>
</evidence>
<keyword evidence="2" id="KW-0472">Membrane</keyword>
<sequence>MLETRSLDFLPPPSDSDQMLSSPEDNDNRTQHAGLSRMRTYATALLALISAVFAFSVWGEKAWPWLAPVRAFAEAALVGGIADWFAVTALFRHPFGLPIPHTAVIPRNHGRIAAAIGRFVAENLLASQALAQRLEELDTAGRLGRWLARPETVAMIAARIAGSLPPIVDTIGEQRWRSTIGGGLRKVVDTAITAPHMANILSYMVGRGYHHAILDHLVTEARSFVAQNRSFIRAKVAKECPEWLPLWVETQIAQGVAQGIDGSLGELTAPDHPWRLKFELFVHETIDGMTNSPHFAQRIEELKMQVLDDPALDAYLRQLGSSAYDHLMEEAETMEMLLENGLREIGQRLEHDTAMRATLNRWLRDATEALLVPRRELIGSLITDLVMRWRTPFLIEKLESHVGKDLQYIRINGTVVGGLVGLAIYTVTTLAQR</sequence>
<evidence type="ECO:0000256" key="2">
    <source>
        <dbReference type="SAM" id="Phobius"/>
    </source>
</evidence>
<feature type="region of interest" description="Disordered" evidence="1">
    <location>
        <begin position="1"/>
        <end position="31"/>
    </location>
</feature>